<keyword evidence="2" id="KW-1185">Reference proteome</keyword>
<name>A0AC60NUW9_IXOPE</name>
<proteinExistence type="predicted"/>
<reference evidence="1 2" key="1">
    <citation type="journal article" date="2020" name="Cell">
        <title>Large-Scale Comparative Analyses of Tick Genomes Elucidate Their Genetic Diversity and Vector Capacities.</title>
        <authorList>
            <consortium name="Tick Genome and Microbiome Consortium (TIGMIC)"/>
            <person name="Jia N."/>
            <person name="Wang J."/>
            <person name="Shi W."/>
            <person name="Du L."/>
            <person name="Sun Y."/>
            <person name="Zhan W."/>
            <person name="Jiang J.F."/>
            <person name="Wang Q."/>
            <person name="Zhang B."/>
            <person name="Ji P."/>
            <person name="Bell-Sakyi L."/>
            <person name="Cui X.M."/>
            <person name="Yuan T.T."/>
            <person name="Jiang B.G."/>
            <person name="Yang W.F."/>
            <person name="Lam T.T."/>
            <person name="Chang Q.C."/>
            <person name="Ding S.J."/>
            <person name="Wang X.J."/>
            <person name="Zhu J.G."/>
            <person name="Ruan X.D."/>
            <person name="Zhao L."/>
            <person name="Wei J.T."/>
            <person name="Ye R.Z."/>
            <person name="Que T.C."/>
            <person name="Du C.H."/>
            <person name="Zhou Y.H."/>
            <person name="Cheng J.X."/>
            <person name="Dai P.F."/>
            <person name="Guo W.B."/>
            <person name="Han X.H."/>
            <person name="Huang E.J."/>
            <person name="Li L.F."/>
            <person name="Wei W."/>
            <person name="Gao Y.C."/>
            <person name="Liu J.Z."/>
            <person name="Shao H.Z."/>
            <person name="Wang X."/>
            <person name="Wang C.C."/>
            <person name="Yang T.C."/>
            <person name="Huo Q.B."/>
            <person name="Li W."/>
            <person name="Chen H.Y."/>
            <person name="Chen S.E."/>
            <person name="Zhou L.G."/>
            <person name="Ni X.B."/>
            <person name="Tian J.H."/>
            <person name="Sheng Y."/>
            <person name="Liu T."/>
            <person name="Pan Y.S."/>
            <person name="Xia L.Y."/>
            <person name="Li J."/>
            <person name="Zhao F."/>
            <person name="Cao W.C."/>
        </authorList>
    </citation>
    <scope>NUCLEOTIDE SEQUENCE [LARGE SCALE GENOMIC DNA]</scope>
    <source>
        <strain evidence="1">Iper-2018</strain>
    </source>
</reference>
<evidence type="ECO:0000313" key="1">
    <source>
        <dbReference type="EMBL" id="KAG0410944.1"/>
    </source>
</evidence>
<dbReference type="Proteomes" id="UP000805193">
    <property type="component" value="Unassembled WGS sequence"/>
</dbReference>
<evidence type="ECO:0000313" key="2">
    <source>
        <dbReference type="Proteomes" id="UP000805193"/>
    </source>
</evidence>
<accession>A0AC60NUW9</accession>
<gene>
    <name evidence="1" type="ORF">HPB47_011919</name>
</gene>
<sequence>MGQHGRGSRSVGDGDRKARGRRLRIVEWDAFRKTREERERGDGPITNIDEWTETLRRDVDAATREVPPEANLEMIDSRLLHMWEAKRALLERWRHQRHNRTLRRRIAKLDRDIEEHAFQVCRAQWEETCNGLETQLSSASAWRLFRHLLDPDETRTTQGHKIRRLVLDFGGTPDDFLEAVRERYFRGGETVLHPALRHQIRVFGLHLQSNGHNGEAVRRLGRSVDDTIRLLHRIANRRSGMRKHCAIRLGLAYAISRITYVAPYLKWLASERNKVECMIRKAFKRAVGIPVNASTDRFLELGLNNTLRELIEAHDVAQYERLSKSKTGRHILESLDVTYHAQCGEMTAVPTPVRDRLIVPPLPKNMHPTGHPRTFPIGPMESTFVQ</sequence>
<protein>
    <submittedName>
        <fullName evidence="1">Uncharacterized protein</fullName>
    </submittedName>
</protein>
<comment type="caution">
    <text evidence="1">The sequence shown here is derived from an EMBL/GenBank/DDBJ whole genome shotgun (WGS) entry which is preliminary data.</text>
</comment>
<organism evidence="1 2">
    <name type="scientific">Ixodes persulcatus</name>
    <name type="common">Taiga tick</name>
    <dbReference type="NCBI Taxonomy" id="34615"/>
    <lineage>
        <taxon>Eukaryota</taxon>
        <taxon>Metazoa</taxon>
        <taxon>Ecdysozoa</taxon>
        <taxon>Arthropoda</taxon>
        <taxon>Chelicerata</taxon>
        <taxon>Arachnida</taxon>
        <taxon>Acari</taxon>
        <taxon>Parasitiformes</taxon>
        <taxon>Ixodida</taxon>
        <taxon>Ixodoidea</taxon>
        <taxon>Ixodidae</taxon>
        <taxon>Ixodinae</taxon>
        <taxon>Ixodes</taxon>
    </lineage>
</organism>
<dbReference type="EMBL" id="JABSTQ010011471">
    <property type="protein sequence ID" value="KAG0410944.1"/>
    <property type="molecule type" value="Genomic_DNA"/>
</dbReference>